<organism evidence="1">
    <name type="scientific">Burkholderia cenocepacia</name>
    <dbReference type="NCBI Taxonomy" id="95486"/>
    <lineage>
        <taxon>Bacteria</taxon>
        <taxon>Pseudomonadati</taxon>
        <taxon>Pseudomonadota</taxon>
        <taxon>Betaproteobacteria</taxon>
        <taxon>Burkholderiales</taxon>
        <taxon>Burkholderiaceae</taxon>
        <taxon>Burkholderia</taxon>
        <taxon>Burkholderia cepacia complex</taxon>
    </lineage>
</organism>
<dbReference type="EMBL" id="JJOA01000012">
    <property type="protein sequence ID" value="KEA58925.1"/>
    <property type="molecule type" value="Genomic_DNA"/>
</dbReference>
<dbReference type="InterPro" id="IPR008861">
    <property type="entry name" value="GpX-like"/>
</dbReference>
<comment type="caution">
    <text evidence="1">The sequence shown here is derived from an EMBL/GenBank/DDBJ whole genome shotgun (WGS) entry which is preliminary data.</text>
</comment>
<name>A0A071ME88_9BURK</name>
<dbReference type="AlphaFoldDB" id="A0A071ME88"/>
<reference evidence="1" key="1">
    <citation type="submission" date="2014-04" db="EMBL/GenBank/DDBJ databases">
        <title>In planta biocontrol of soil-borne Fusarium wilt of banana through a plant endophytic bacterium, Burkholderia cenocepacia 869T2.</title>
        <authorList>
            <person name="Ho Y.-N."/>
            <person name="Chiang H.-M."/>
            <person name="Chao C.-P."/>
            <person name="Su C.-C."/>
            <person name="Hsu H.-F."/>
            <person name="Guo C.-T."/>
            <person name="Hsieh J.-L."/>
            <person name="Huang C.-C."/>
        </authorList>
    </citation>
    <scope>NUCLEOTIDE SEQUENCE [LARGE SCALE GENOMIC DNA]</scope>
    <source>
        <strain evidence="1">869T2</strain>
    </source>
</reference>
<dbReference type="OrthoDB" id="8759063at2"/>
<protein>
    <submittedName>
        <fullName evidence="1">Tail protein</fullName>
    </submittedName>
</protein>
<evidence type="ECO:0000313" key="1">
    <source>
        <dbReference type="EMBL" id="KEA58925.1"/>
    </source>
</evidence>
<sequence length="68" mass="7268">MIARTLQGDTVDALCWRHYGRTDGTVETVLEANTGLASLGVVLPAGTPVYLPPLDTVTSARPLLQLFD</sequence>
<accession>A0A071ME88</accession>
<dbReference type="Pfam" id="PF05489">
    <property type="entry name" value="Phage_tail_X"/>
    <property type="match status" value="1"/>
</dbReference>
<gene>
    <name evidence="1" type="ORF">DT99_14070</name>
</gene>
<proteinExistence type="predicted"/>